<dbReference type="InterPro" id="IPR000477">
    <property type="entry name" value="RT_dom"/>
</dbReference>
<keyword evidence="3" id="KW-1185">Reference proteome</keyword>
<evidence type="ECO:0000313" key="3">
    <source>
        <dbReference type="Proteomes" id="UP000014500"/>
    </source>
</evidence>
<reference evidence="3" key="1">
    <citation type="submission" date="2011-05" db="EMBL/GenBank/DDBJ databases">
        <authorList>
            <person name="Richards S.R."/>
            <person name="Qu J."/>
            <person name="Jiang H."/>
            <person name="Jhangiani S.N."/>
            <person name="Agravi P."/>
            <person name="Goodspeed R."/>
            <person name="Gross S."/>
            <person name="Mandapat C."/>
            <person name="Jackson L."/>
            <person name="Mathew T."/>
            <person name="Pu L."/>
            <person name="Thornton R."/>
            <person name="Saada N."/>
            <person name="Wilczek-Boney K.B."/>
            <person name="Lee S."/>
            <person name="Kovar C."/>
            <person name="Wu Y."/>
            <person name="Scherer S.E."/>
            <person name="Worley K.C."/>
            <person name="Muzny D.M."/>
            <person name="Gibbs R."/>
        </authorList>
    </citation>
    <scope>NUCLEOTIDE SEQUENCE</scope>
    <source>
        <strain evidence="3">Brora</strain>
    </source>
</reference>
<dbReference type="Proteomes" id="UP000014500">
    <property type="component" value="Unassembled WGS sequence"/>
</dbReference>
<dbReference type="Pfam" id="PF00078">
    <property type="entry name" value="RVT_1"/>
    <property type="match status" value="1"/>
</dbReference>
<accession>T1IHX6</accession>
<feature type="domain" description="Reverse transcriptase" evidence="1">
    <location>
        <begin position="165"/>
        <end position="254"/>
    </location>
</feature>
<name>T1IHX6_STRMM</name>
<dbReference type="AlphaFoldDB" id="T1IHX6"/>
<evidence type="ECO:0000313" key="2">
    <source>
        <dbReference type="EnsemblMetazoa" id="SMAR000455-PA"/>
    </source>
</evidence>
<reference evidence="2" key="2">
    <citation type="submission" date="2015-02" db="UniProtKB">
        <authorList>
            <consortium name="EnsemblMetazoa"/>
        </authorList>
    </citation>
    <scope>IDENTIFICATION</scope>
</reference>
<dbReference type="SUPFAM" id="SSF56672">
    <property type="entry name" value="DNA/RNA polymerases"/>
    <property type="match status" value="1"/>
</dbReference>
<dbReference type="PANTHER" id="PTHR19446">
    <property type="entry name" value="REVERSE TRANSCRIPTASES"/>
    <property type="match status" value="1"/>
</dbReference>
<dbReference type="GO" id="GO:0071897">
    <property type="term" value="P:DNA biosynthetic process"/>
    <property type="evidence" value="ECO:0007669"/>
    <property type="project" value="UniProtKB-ARBA"/>
</dbReference>
<proteinExistence type="predicted"/>
<dbReference type="EnsemblMetazoa" id="SMAR000455-RA">
    <property type="protein sequence ID" value="SMAR000455-PA"/>
    <property type="gene ID" value="SMAR000455"/>
</dbReference>
<organism evidence="2 3">
    <name type="scientific">Strigamia maritima</name>
    <name type="common">European centipede</name>
    <name type="synonym">Geophilus maritimus</name>
    <dbReference type="NCBI Taxonomy" id="126957"/>
    <lineage>
        <taxon>Eukaryota</taxon>
        <taxon>Metazoa</taxon>
        <taxon>Ecdysozoa</taxon>
        <taxon>Arthropoda</taxon>
        <taxon>Myriapoda</taxon>
        <taxon>Chilopoda</taxon>
        <taxon>Pleurostigmophora</taxon>
        <taxon>Geophilomorpha</taxon>
        <taxon>Linotaeniidae</taxon>
        <taxon>Strigamia</taxon>
    </lineage>
</organism>
<dbReference type="STRING" id="126957.T1IHX6"/>
<evidence type="ECO:0000259" key="1">
    <source>
        <dbReference type="Pfam" id="PF00078"/>
    </source>
</evidence>
<dbReference type="eggNOG" id="KOG1075">
    <property type="taxonomic scope" value="Eukaryota"/>
</dbReference>
<dbReference type="PhylomeDB" id="T1IHX6"/>
<dbReference type="InterPro" id="IPR043502">
    <property type="entry name" value="DNA/RNA_pol_sf"/>
</dbReference>
<dbReference type="OMA" id="IECRFRE"/>
<protein>
    <recommendedName>
        <fullName evidence="1">Reverse transcriptase domain-containing protein</fullName>
    </recommendedName>
</protein>
<sequence>MDYVVKHLKALYRRKKKQKQLNIWDKVRKCKDASKFWSKVKKFSRGKRKMGLNISDSDWKTHFSNLLNGSDCKSTYLPPLGIEEFIFTGDEDLDADFSFAEFNNQIKRLKTKKAPGPDQLINEFLKGLTGDSRRRVLSWINKMWDERRWPDDWRDGTICPIYKAGDEKLPSNYRGITLLNGMYKIVTAMMARRISDWLEKNDKIKESQAGFGRGYSTRDHLFTLNSLIECRFREKKKLFALFLDFKVAFDSIDVIYGMTVVLKD</sequence>
<dbReference type="EMBL" id="JH430040">
    <property type="status" value="NOT_ANNOTATED_CDS"/>
    <property type="molecule type" value="Genomic_DNA"/>
</dbReference>
<dbReference type="HOGENOM" id="CLU_1054938_0_0_1"/>